<evidence type="ECO:0000256" key="4">
    <source>
        <dbReference type="ARBA" id="ARBA00022723"/>
    </source>
</evidence>
<evidence type="ECO:0000256" key="1">
    <source>
        <dbReference type="ARBA" id="ARBA00004370"/>
    </source>
</evidence>
<organism evidence="11">
    <name type="scientific">Candidatus Berkiella cookevillensis</name>
    <dbReference type="NCBI Taxonomy" id="437022"/>
    <lineage>
        <taxon>Bacteria</taxon>
        <taxon>Pseudomonadati</taxon>
        <taxon>Pseudomonadota</taxon>
        <taxon>Gammaproteobacteria</taxon>
        <taxon>Candidatus Berkiellales</taxon>
        <taxon>Candidatus Berkiellaceae</taxon>
        <taxon>Candidatus Berkiella</taxon>
    </lineage>
</organism>
<evidence type="ECO:0000256" key="6">
    <source>
        <dbReference type="ARBA" id="ARBA00023004"/>
    </source>
</evidence>
<accession>A0A0Q9YKG1</accession>
<keyword evidence="5 9" id="KW-1133">Transmembrane helix</keyword>
<dbReference type="Gene3D" id="1.10.760.10">
    <property type="entry name" value="Cytochrome c-like domain"/>
    <property type="match status" value="1"/>
</dbReference>
<name>A0A0Q9YKG1_9GAMM</name>
<dbReference type="InterPro" id="IPR002326">
    <property type="entry name" value="Cyt_c1"/>
</dbReference>
<evidence type="ECO:0000256" key="5">
    <source>
        <dbReference type="ARBA" id="ARBA00022989"/>
    </source>
</evidence>
<evidence type="ECO:0000313" key="11">
    <source>
        <dbReference type="EMBL" id="KRG18098.1"/>
    </source>
</evidence>
<feature type="binding site" description="covalent" evidence="8">
    <location>
        <position position="59"/>
    </location>
    <ligand>
        <name>heme c</name>
        <dbReference type="ChEBI" id="CHEBI:61717"/>
    </ligand>
</feature>
<feature type="binding site" description="covalent" evidence="8">
    <location>
        <position position="60"/>
    </location>
    <ligand>
        <name>heme c</name>
        <dbReference type="ChEBI" id="CHEBI:61717"/>
    </ligand>
</feature>
<keyword evidence="4 8" id="KW-0479">Metal-binding</keyword>
<feature type="transmembrane region" description="Helical" evidence="9">
    <location>
        <begin position="236"/>
        <end position="254"/>
    </location>
</feature>
<keyword evidence="10" id="KW-0732">Signal</keyword>
<feature type="signal peptide" evidence="10">
    <location>
        <begin position="1"/>
        <end position="25"/>
    </location>
</feature>
<dbReference type="Pfam" id="PF02167">
    <property type="entry name" value="Cytochrom_C1"/>
    <property type="match status" value="2"/>
</dbReference>
<dbReference type="PANTHER" id="PTHR10266:SF3">
    <property type="entry name" value="CYTOCHROME C1, HEME PROTEIN, MITOCHONDRIAL"/>
    <property type="match status" value="1"/>
</dbReference>
<evidence type="ECO:0000256" key="9">
    <source>
        <dbReference type="SAM" id="Phobius"/>
    </source>
</evidence>
<gene>
    <name evidence="11" type="primary">petC</name>
    <name evidence="11" type="ORF">CC99x_01810</name>
</gene>
<dbReference type="InterPro" id="IPR036909">
    <property type="entry name" value="Cyt_c-like_dom_sf"/>
</dbReference>
<dbReference type="EMBL" id="LKHV01000009">
    <property type="protein sequence ID" value="KRG18098.1"/>
    <property type="molecule type" value="Genomic_DNA"/>
</dbReference>
<evidence type="ECO:0000256" key="7">
    <source>
        <dbReference type="ARBA" id="ARBA00023136"/>
    </source>
</evidence>
<dbReference type="PANTHER" id="PTHR10266">
    <property type="entry name" value="CYTOCHROME C1"/>
    <property type="match status" value="1"/>
</dbReference>
<comment type="caution">
    <text evidence="11">The sequence shown here is derived from an EMBL/GenBank/DDBJ whole genome shotgun (WGS) entry which is preliminary data.</text>
</comment>
<evidence type="ECO:0000256" key="10">
    <source>
        <dbReference type="SAM" id="SignalP"/>
    </source>
</evidence>
<feature type="binding site" description="covalent" evidence="8">
    <location>
        <position position="56"/>
    </location>
    <ligand>
        <name>heme c</name>
        <dbReference type="ChEBI" id="CHEBI:61717"/>
    </ligand>
</feature>
<sequence>MRKNKLFNSMVVIIGSLLVGTHVFAATGHAPLQKVENNLCDQASLQRGAKLYVNYCQGCHSLEHARYKSVAADIGIKTPEGEVLEALVQTNLNFVSDKVTSPIKSAMPKKDAGEWFGVAPPDLTLTARVRGKNWVYTYLKSFYKDETRPWGVNNLVFPDVGMPHVLHELQGTQIPRFEKIRLKAEDGTTSEHKVVDKLELASPGAMSETEYDRAITDLVNFLDYVGEPHKLERQRIGVWVILFLIIFTLFAYLLKREYWKDVH</sequence>
<dbReference type="GO" id="GO:0046872">
    <property type="term" value="F:metal ion binding"/>
    <property type="evidence" value="ECO:0007669"/>
    <property type="project" value="UniProtKB-KW"/>
</dbReference>
<dbReference type="AlphaFoldDB" id="A0A0Q9YKG1"/>
<dbReference type="STRING" id="437022.CC99x_01810"/>
<evidence type="ECO:0000256" key="2">
    <source>
        <dbReference type="ARBA" id="ARBA00022617"/>
    </source>
</evidence>
<keyword evidence="6 8" id="KW-0408">Iron</keyword>
<keyword evidence="7 9" id="KW-0472">Membrane</keyword>
<evidence type="ECO:0000256" key="3">
    <source>
        <dbReference type="ARBA" id="ARBA00022692"/>
    </source>
</evidence>
<dbReference type="GO" id="GO:0020037">
    <property type="term" value="F:heme binding"/>
    <property type="evidence" value="ECO:0007669"/>
    <property type="project" value="InterPro"/>
</dbReference>
<comment type="subcellular location">
    <subcellularLocation>
        <location evidence="1">Membrane</location>
    </subcellularLocation>
</comment>
<proteinExistence type="predicted"/>
<reference evidence="11" key="1">
    <citation type="submission" date="2015-09" db="EMBL/GenBank/DDBJ databases">
        <title>Draft Genome Sequences of Two Novel Amoeba-resistant Intranuclear Bacteria, Candidatus Berkiella cookevillensis and Candidatus Berkiella aquae.</title>
        <authorList>
            <person name="Mehari Y.T."/>
            <person name="Arivett B.A."/>
            <person name="Farone A.L."/>
            <person name="Gunderson J.H."/>
            <person name="Farone M.B."/>
        </authorList>
    </citation>
    <scope>NUCLEOTIDE SEQUENCE [LARGE SCALE GENOMIC DNA]</scope>
    <source>
        <strain evidence="11">CC99</strain>
    </source>
</reference>
<feature type="chain" id="PRO_5006388675" evidence="10">
    <location>
        <begin position="26"/>
        <end position="263"/>
    </location>
</feature>
<dbReference type="GO" id="GO:0009055">
    <property type="term" value="F:electron transfer activity"/>
    <property type="evidence" value="ECO:0007669"/>
    <property type="project" value="InterPro"/>
</dbReference>
<dbReference type="Gene3D" id="1.20.5.100">
    <property type="entry name" value="Cytochrome c1, transmembrane anchor, C-terminal"/>
    <property type="match status" value="1"/>
</dbReference>
<keyword evidence="3 9" id="KW-0812">Transmembrane</keyword>
<dbReference type="GO" id="GO:0016020">
    <property type="term" value="C:membrane"/>
    <property type="evidence" value="ECO:0007669"/>
    <property type="project" value="UniProtKB-SubCell"/>
</dbReference>
<comment type="cofactor">
    <cofactor evidence="8">
        <name>heme c</name>
        <dbReference type="ChEBI" id="CHEBI:61717"/>
    </cofactor>
    <text evidence="8">Binds 1 heme c group covalently per subunit.</text>
</comment>
<evidence type="ECO:0000256" key="8">
    <source>
        <dbReference type="PIRSR" id="PIRSR602326-1"/>
    </source>
</evidence>
<dbReference type="PATRIC" id="fig|1590042.3.peg.1840"/>
<dbReference type="SUPFAM" id="SSF46626">
    <property type="entry name" value="Cytochrome c"/>
    <property type="match status" value="1"/>
</dbReference>
<protein>
    <submittedName>
        <fullName evidence="11">Cytochrome c1</fullName>
    </submittedName>
</protein>
<keyword evidence="2 8" id="KW-0349">Heme</keyword>